<dbReference type="InterPro" id="IPR012132">
    <property type="entry name" value="GMC_OxRdtase"/>
</dbReference>
<dbReference type="Gene3D" id="3.50.50.60">
    <property type="entry name" value="FAD/NAD(P)-binding domain"/>
    <property type="match status" value="1"/>
</dbReference>
<feature type="binding site" evidence="5">
    <location>
        <position position="216"/>
    </location>
    <ligand>
        <name>FAD</name>
        <dbReference type="ChEBI" id="CHEBI:57692"/>
    </ligand>
</feature>
<accession>A0A2Z6E7K1</accession>
<sequence length="546" mass="60635">MYDYIIVGAGSAGCVLANRLSADPSVRVCLIEAGPKDKSPLIHTPIGILSLMWSRKLNWRYYTEPQPHLDNRRLYWPRGKTLGGSSSTNAMIYTRGHRWDYDHWAELGNRGWSYEELLPYFRKAENREAGGDEYHGTGGPLNVARLRKPNELSKAFVEAGVQAGYPRNDDFNGPEQEGVGLYEVTQKNGRRWSAAQAYLREAESRPNLDIVTDALVTRILLEGRRAVGVELRRRGVRQTLRAAAEVIVSGGAINSPQLLMLSGIGPAEELRRHGIEVRHSLPGVGRNLQDHLDVMIVHKCRKAVSYGFALDSLYKGVFALFEYLRKRQGMFATNGAEAGGFVRSGDDQAIPDLQFHLTAMRLDNHGLNLPFLFGHGYSLHICELRPKSRGYISLNSADPAEPAHIQPNYLEAPEDMEKMVRAVKVGRAVLAQPAFDPYRGAEIFPGERVRSDDEIRDFVRRKANTIYHPVGTCKMGQDDSAVVDERLRVRGMEGLRVIDASIMPTLVGGNTNAPTIAIAEKGAEMILEDRKRGREPSATVAVAAAQ</sequence>
<evidence type="ECO:0000259" key="6">
    <source>
        <dbReference type="PROSITE" id="PS00624"/>
    </source>
</evidence>
<evidence type="ECO:0000256" key="1">
    <source>
        <dbReference type="ARBA" id="ARBA00001974"/>
    </source>
</evidence>
<evidence type="ECO:0000313" key="8">
    <source>
        <dbReference type="EMBL" id="BBD81116.1"/>
    </source>
</evidence>
<evidence type="ECO:0000256" key="3">
    <source>
        <dbReference type="ARBA" id="ARBA00022630"/>
    </source>
</evidence>
<proteinExistence type="inferred from homology"/>
<comment type="similarity">
    <text evidence="2">Belongs to the GMC oxidoreductase family.</text>
</comment>
<dbReference type="Pfam" id="PF00732">
    <property type="entry name" value="GMC_oxred_N"/>
    <property type="match status" value="1"/>
</dbReference>
<dbReference type="PANTHER" id="PTHR11552:SF147">
    <property type="entry name" value="CHOLINE DEHYDROGENASE, MITOCHONDRIAL"/>
    <property type="match status" value="1"/>
</dbReference>
<dbReference type="OrthoDB" id="9785276at2"/>
<dbReference type="Proteomes" id="UP000270530">
    <property type="component" value="Chromosome"/>
</dbReference>
<dbReference type="Pfam" id="PF05199">
    <property type="entry name" value="GMC_oxred_C"/>
    <property type="match status" value="1"/>
</dbReference>
<reference evidence="9" key="2">
    <citation type="submission" date="2018-06" db="EMBL/GenBank/DDBJ databases">
        <title>Genome sequence of Rhodanobacteraceae bacterium strain Dysh456.</title>
        <authorList>
            <person name="Fukui M."/>
        </authorList>
    </citation>
    <scope>NUCLEOTIDE SEQUENCE [LARGE SCALE GENOMIC DNA]</scope>
    <source>
        <strain evidence="9">Dysh456</strain>
    </source>
</reference>
<dbReference type="InterPro" id="IPR007867">
    <property type="entry name" value="GMC_OxRtase_C"/>
</dbReference>
<dbReference type="NCBIfam" id="NF002550">
    <property type="entry name" value="PRK02106.1"/>
    <property type="match status" value="1"/>
</dbReference>
<evidence type="ECO:0000313" key="9">
    <source>
        <dbReference type="Proteomes" id="UP000270530"/>
    </source>
</evidence>
<dbReference type="EMBL" id="AP018560">
    <property type="protein sequence ID" value="BBD81116.1"/>
    <property type="molecule type" value="Genomic_DNA"/>
</dbReference>
<feature type="domain" description="Glucose-methanol-choline oxidoreductase N-terminal" evidence="6">
    <location>
        <begin position="251"/>
        <end position="265"/>
    </location>
</feature>
<evidence type="ECO:0000256" key="5">
    <source>
        <dbReference type="PIRSR" id="PIRSR000137-2"/>
    </source>
</evidence>
<dbReference type="KEGG" id="rbd:ALSL_2492"/>
<dbReference type="InterPro" id="IPR000172">
    <property type="entry name" value="GMC_OxRdtase_N"/>
</dbReference>
<evidence type="ECO:0000256" key="4">
    <source>
        <dbReference type="ARBA" id="ARBA00022827"/>
    </source>
</evidence>
<dbReference type="SUPFAM" id="SSF51905">
    <property type="entry name" value="FAD/NAD(P)-binding domain"/>
    <property type="match status" value="1"/>
</dbReference>
<keyword evidence="4 5" id="KW-0274">FAD</keyword>
<dbReference type="PANTHER" id="PTHR11552">
    <property type="entry name" value="GLUCOSE-METHANOL-CHOLINE GMC OXIDOREDUCTASE"/>
    <property type="match status" value="1"/>
</dbReference>
<dbReference type="KEGG" id="rbd:ALSL_2446"/>
<organism evidence="8 9">
    <name type="scientific">Aerosticca soli</name>
    <dbReference type="NCBI Taxonomy" id="2010829"/>
    <lineage>
        <taxon>Bacteria</taxon>
        <taxon>Pseudomonadati</taxon>
        <taxon>Pseudomonadota</taxon>
        <taxon>Gammaproteobacteria</taxon>
        <taxon>Lysobacterales</taxon>
        <taxon>Rhodanobacteraceae</taxon>
        <taxon>Aerosticca</taxon>
    </lineage>
</organism>
<dbReference type="PIRSF" id="PIRSF000137">
    <property type="entry name" value="Alcohol_oxidase"/>
    <property type="match status" value="1"/>
</dbReference>
<dbReference type="Gene3D" id="3.30.560.10">
    <property type="entry name" value="Glucose Oxidase, domain 3"/>
    <property type="match status" value="1"/>
</dbReference>
<dbReference type="EMBL" id="AP018560">
    <property type="protein sequence ID" value="BBD81070.1"/>
    <property type="molecule type" value="Genomic_DNA"/>
</dbReference>
<dbReference type="AlphaFoldDB" id="A0A2Z6E7K1"/>
<dbReference type="RefSeq" id="WP_126539542.1">
    <property type="nucleotide sequence ID" value="NZ_AP018560.1"/>
</dbReference>
<dbReference type="SUPFAM" id="SSF54373">
    <property type="entry name" value="FAD-linked reductases, C-terminal domain"/>
    <property type="match status" value="1"/>
</dbReference>
<evidence type="ECO:0000256" key="2">
    <source>
        <dbReference type="ARBA" id="ARBA00010790"/>
    </source>
</evidence>
<dbReference type="InterPro" id="IPR036188">
    <property type="entry name" value="FAD/NAD-bd_sf"/>
</dbReference>
<name>A0A2Z6E7K1_9GAMM</name>
<keyword evidence="9" id="KW-1185">Reference proteome</keyword>
<evidence type="ECO:0000313" key="7">
    <source>
        <dbReference type="EMBL" id="BBD81070.1"/>
    </source>
</evidence>
<reference evidence="9" key="1">
    <citation type="submission" date="2018-04" db="EMBL/GenBank/DDBJ databases">
        <authorList>
            <person name="Watanabe M."/>
            <person name="Kojima H."/>
        </authorList>
    </citation>
    <scope>NUCLEOTIDE SEQUENCE [LARGE SCALE GENOMIC DNA]</scope>
    <source>
        <strain evidence="9">Dysh456</strain>
    </source>
</reference>
<reference evidence="8" key="3">
    <citation type="journal article" date="2020" name="Arch. Microbiol.">
        <title>Aerosticca soli gen. nov., sp. nov., an aerobic gammaproteobacterium isolated from crude oil-contaminated soil.</title>
        <authorList>
            <person name="Watanabe M."/>
            <person name="Kojima H."/>
            <person name="Fukui M."/>
        </authorList>
    </citation>
    <scope>NUCLEOTIDE SEQUENCE</scope>
    <source>
        <strain evidence="8">Dysh456</strain>
    </source>
</reference>
<comment type="cofactor">
    <cofactor evidence="1 5">
        <name>FAD</name>
        <dbReference type="ChEBI" id="CHEBI:57692"/>
    </cofactor>
</comment>
<dbReference type="GO" id="GO:0016614">
    <property type="term" value="F:oxidoreductase activity, acting on CH-OH group of donors"/>
    <property type="evidence" value="ECO:0007669"/>
    <property type="project" value="InterPro"/>
</dbReference>
<gene>
    <name evidence="7" type="ORF">ALSL_2446</name>
    <name evidence="8" type="ORF">ALSL_2492</name>
</gene>
<dbReference type="GO" id="GO:0050660">
    <property type="term" value="F:flavin adenine dinucleotide binding"/>
    <property type="evidence" value="ECO:0007669"/>
    <property type="project" value="InterPro"/>
</dbReference>
<protein>
    <submittedName>
        <fullName evidence="8">Choline dehydrogenase</fullName>
    </submittedName>
</protein>
<keyword evidence="3" id="KW-0285">Flavoprotein</keyword>
<dbReference type="PROSITE" id="PS00624">
    <property type="entry name" value="GMC_OXRED_2"/>
    <property type="match status" value="1"/>
</dbReference>